<dbReference type="Pfam" id="PF22685">
    <property type="entry name" value="Gal80p_C-like"/>
    <property type="match status" value="1"/>
</dbReference>
<dbReference type="EMBL" id="BCSZ01000080">
    <property type="protein sequence ID" value="GAT06725.1"/>
    <property type="molecule type" value="Genomic_DNA"/>
</dbReference>
<dbReference type="PANTHER" id="PTHR43818">
    <property type="entry name" value="BCDNA.GH03377"/>
    <property type="match status" value="1"/>
</dbReference>
<dbReference type="InterPro" id="IPR000683">
    <property type="entry name" value="Gfo/Idh/MocA-like_OxRdtase_N"/>
</dbReference>
<evidence type="ECO:0000313" key="4">
    <source>
        <dbReference type="EMBL" id="GAT06725.1"/>
    </source>
</evidence>
<feature type="domain" description="Gal80p-like C-terminal" evidence="3">
    <location>
        <begin position="132"/>
        <end position="270"/>
    </location>
</feature>
<dbReference type="Proteomes" id="UP000069705">
    <property type="component" value="Unassembled WGS sequence"/>
</dbReference>
<gene>
    <name evidence="4" type="ORF">RMCFA_6836</name>
</gene>
<dbReference type="InterPro" id="IPR055080">
    <property type="entry name" value="Gal80p-like_C"/>
</dbReference>
<dbReference type="AlphaFoldDB" id="A0A100WYI5"/>
<comment type="caution">
    <text evidence="4">The sequence shown here is derived from an EMBL/GenBank/DDBJ whole genome shotgun (WGS) entry which is preliminary data.</text>
</comment>
<dbReference type="GO" id="GO:0000166">
    <property type="term" value="F:nucleotide binding"/>
    <property type="evidence" value="ECO:0007669"/>
    <property type="project" value="InterPro"/>
</dbReference>
<dbReference type="SUPFAM" id="SSF51735">
    <property type="entry name" value="NAD(P)-binding Rossmann-fold domains"/>
    <property type="match status" value="1"/>
</dbReference>
<reference evidence="5" key="2">
    <citation type="submission" date="2016-02" db="EMBL/GenBank/DDBJ databases">
        <title>Draft genome sequence of five rapidly growing Mycobacterium species.</title>
        <authorList>
            <person name="Katahira K."/>
            <person name="Gotou Y."/>
            <person name="Iida K."/>
            <person name="Ogura Y."/>
            <person name="Hayashi T."/>
        </authorList>
    </citation>
    <scope>NUCLEOTIDE SEQUENCE [LARGE SCALE GENOMIC DNA]</scope>
    <source>
        <strain evidence="5">JCM6368</strain>
    </source>
</reference>
<evidence type="ECO:0000256" key="1">
    <source>
        <dbReference type="ARBA" id="ARBA00023002"/>
    </source>
</evidence>
<feature type="domain" description="Gfo/Idh/MocA-like oxidoreductase N-terminal" evidence="2">
    <location>
        <begin position="5"/>
        <end position="123"/>
    </location>
</feature>
<dbReference type="InterPro" id="IPR036291">
    <property type="entry name" value="NAD(P)-bd_dom_sf"/>
</dbReference>
<dbReference type="Pfam" id="PF01408">
    <property type="entry name" value="GFO_IDH_MocA"/>
    <property type="match status" value="1"/>
</dbReference>
<dbReference type="PANTHER" id="PTHR43818:SF11">
    <property type="entry name" value="BCDNA.GH03377"/>
    <property type="match status" value="1"/>
</dbReference>
<accession>A0A100WYI5</accession>
<dbReference type="Gene3D" id="3.30.360.10">
    <property type="entry name" value="Dihydrodipicolinate Reductase, domain 2"/>
    <property type="match status" value="1"/>
</dbReference>
<name>A0A100WYI5_MYCFO</name>
<dbReference type="InterPro" id="IPR050463">
    <property type="entry name" value="Gfo/Idh/MocA_oxidrdct_glycsds"/>
</dbReference>
<organism evidence="4 5">
    <name type="scientific">Mycolicibacterium fortuitum subsp. acetamidolyticum</name>
    <dbReference type="NCBI Taxonomy" id="144550"/>
    <lineage>
        <taxon>Bacteria</taxon>
        <taxon>Bacillati</taxon>
        <taxon>Actinomycetota</taxon>
        <taxon>Actinomycetes</taxon>
        <taxon>Mycobacteriales</taxon>
        <taxon>Mycobacteriaceae</taxon>
        <taxon>Mycolicibacterium</taxon>
    </lineage>
</organism>
<reference evidence="4 5" key="1">
    <citation type="journal article" date="2016" name="Genome Announc.">
        <title>Draft Genome Sequences of Five Rapidly Growing Mycobacterium Species, M. thermoresistibile, M. fortuitum subsp. acetamidolyticum, M. canariasense, M. brisbanense, and M. novocastrense.</title>
        <authorList>
            <person name="Katahira K."/>
            <person name="Ogura Y."/>
            <person name="Gotoh Y."/>
            <person name="Hayashi T."/>
        </authorList>
    </citation>
    <scope>NUCLEOTIDE SEQUENCE [LARGE SCALE GENOMIC DNA]</scope>
    <source>
        <strain evidence="4 5">JCM6368</strain>
    </source>
</reference>
<dbReference type="Gene3D" id="3.40.50.720">
    <property type="entry name" value="NAD(P)-binding Rossmann-like Domain"/>
    <property type="match status" value="1"/>
</dbReference>
<dbReference type="SUPFAM" id="SSF55347">
    <property type="entry name" value="Glyceraldehyde-3-phosphate dehydrogenase-like, C-terminal domain"/>
    <property type="match status" value="1"/>
</dbReference>
<evidence type="ECO:0000259" key="3">
    <source>
        <dbReference type="Pfam" id="PF22685"/>
    </source>
</evidence>
<evidence type="ECO:0000259" key="2">
    <source>
        <dbReference type="Pfam" id="PF01408"/>
    </source>
</evidence>
<keyword evidence="1" id="KW-0560">Oxidoreductase</keyword>
<dbReference type="RefSeq" id="WP_061265762.1">
    <property type="nucleotide sequence ID" value="NZ_BCSZ01000080.1"/>
</dbReference>
<protein>
    <submittedName>
        <fullName evidence="4">Oxidoreductase, MmyG</fullName>
    </submittedName>
</protein>
<dbReference type="GO" id="GO:0016491">
    <property type="term" value="F:oxidoreductase activity"/>
    <property type="evidence" value="ECO:0007669"/>
    <property type="project" value="UniProtKB-KW"/>
</dbReference>
<sequence>MKPIGVGIIGASPGNGWAAATHVPALRALPQYELRAVATSRLESARSAAAEWDVDASHDPRQLIAHPGVDLVVVAVKVPDHHDLVAQALAAGKMVFSEWPLGVDLAQAEDLSAKADAAGVTTVIGLQARFDPVIAHLRKLVRQGYVGRVLATNLVGSGQAWGPTTDPAHVYAYDRRNGVTPLSVSGGHALDALTFVLGDVDSVTATLGIGHREITVLGGPPIRSITPDQVAVTGALDNGAVASLFYRGGLSRAGDLRWEINGTDGDLLVTSPAPNGNVQATELVLAGGRGSDAHIETMIVPDDVSDTGLHGPARNVAALYTAFARDLAEGTTGAPSFGDAVRLHRLIDRINRGASTAGAKMTADSEETTCALQS</sequence>
<proteinExistence type="predicted"/>
<evidence type="ECO:0000313" key="5">
    <source>
        <dbReference type="Proteomes" id="UP000069705"/>
    </source>
</evidence>